<keyword evidence="2" id="KW-1185">Reference proteome</keyword>
<gene>
    <name evidence="1" type="ORF">E5329_23630</name>
</gene>
<dbReference type="Proteomes" id="UP000304953">
    <property type="component" value="Unassembled WGS sequence"/>
</dbReference>
<accession>A0AC61RPG0</accession>
<evidence type="ECO:0000313" key="2">
    <source>
        <dbReference type="Proteomes" id="UP000304953"/>
    </source>
</evidence>
<name>A0AC61RPG0_9FIRM</name>
<comment type="caution">
    <text evidence="1">The sequence shown here is derived from an EMBL/GenBank/DDBJ whole genome shotgun (WGS) entry which is preliminary data.</text>
</comment>
<sequence length="329" mass="36729">MKPRKDISMKDIAAKSGCSTATVSRVLNRQGGYSEQTRQRIMSIAEELNYSTGHSDAPRIGILVPDLTNEWFAETVRCLEQKLYEKGIHCFISSTNEDPSRERFCFEGLTFLKASAVISFLGSPELVSLAGSAAFPVLFIDRIPQTPGKFLCLESDNYIGGYMATELLIQKGCQKILFLGRNHQASVIQSRRRGYQDALKDYGFPVNPELILDIEHPDRPYERSRDLICYALKKKIDFDGIFASSDLRASGALQALKQNGLDVPGQVKVIGFDDASVCRQCYPALSSVHQDPEIMAKHAVDLLFRQFQQESRLSEHVVLPVSVVERGTT</sequence>
<evidence type="ECO:0000313" key="1">
    <source>
        <dbReference type="EMBL" id="TGY90918.1"/>
    </source>
</evidence>
<protein>
    <submittedName>
        <fullName evidence="1">LacI family transcriptional regulator</fullName>
    </submittedName>
</protein>
<proteinExistence type="predicted"/>
<dbReference type="EMBL" id="SRYA01000078">
    <property type="protein sequence ID" value="TGY90918.1"/>
    <property type="molecule type" value="Genomic_DNA"/>
</dbReference>
<organism evidence="1 2">
    <name type="scientific">Petralouisia muris</name>
    <dbReference type="NCBI Taxonomy" id="3032872"/>
    <lineage>
        <taxon>Bacteria</taxon>
        <taxon>Bacillati</taxon>
        <taxon>Bacillota</taxon>
        <taxon>Clostridia</taxon>
        <taxon>Lachnospirales</taxon>
        <taxon>Lachnospiraceae</taxon>
        <taxon>Petralouisia</taxon>
    </lineage>
</organism>
<reference evidence="1" key="1">
    <citation type="submission" date="2019-04" db="EMBL/GenBank/DDBJ databases">
        <title>Microbes associate with the intestines of laboratory mice.</title>
        <authorList>
            <person name="Navarre W."/>
            <person name="Wong E."/>
            <person name="Huang K."/>
            <person name="Tropini C."/>
            <person name="Ng K."/>
            <person name="Yu B."/>
        </authorList>
    </citation>
    <scope>NUCLEOTIDE SEQUENCE</scope>
    <source>
        <strain evidence="1">NM01_1-7b</strain>
    </source>
</reference>